<keyword evidence="3" id="KW-0378">Hydrolase</keyword>
<dbReference type="InterPro" id="IPR040285">
    <property type="entry name" value="ProX/PRXD1"/>
</dbReference>
<keyword evidence="4" id="KW-1185">Reference proteome</keyword>
<dbReference type="CDD" id="cd04335">
    <property type="entry name" value="PrdX_deacylase"/>
    <property type="match status" value="1"/>
</dbReference>
<dbReference type="SUPFAM" id="SSF55826">
    <property type="entry name" value="YbaK/ProRS associated domain"/>
    <property type="match status" value="1"/>
</dbReference>
<dbReference type="OrthoDB" id="5145315at2"/>
<dbReference type="RefSeq" id="WP_075869186.1">
    <property type="nucleotide sequence ID" value="NZ_CALYQA010000007.1"/>
</dbReference>
<feature type="domain" description="YbaK/aminoacyl-tRNA synthetase-associated" evidence="2">
    <location>
        <begin position="24"/>
        <end position="150"/>
    </location>
</feature>
<dbReference type="EMBL" id="LXYT01000001">
    <property type="protein sequence ID" value="OLY44007.1"/>
    <property type="molecule type" value="Genomic_DNA"/>
</dbReference>
<proteinExistence type="inferred from homology"/>
<comment type="caution">
    <text evidence="3">The sequence shown here is derived from an EMBL/GenBank/DDBJ whole genome shotgun (WGS) entry which is preliminary data.</text>
</comment>
<dbReference type="EC" id="3.1.1.-" evidence="3"/>
<dbReference type="GO" id="GO:0002161">
    <property type="term" value="F:aminoacyl-tRNA deacylase activity"/>
    <property type="evidence" value="ECO:0007669"/>
    <property type="project" value="InterPro"/>
</dbReference>
<dbReference type="PANTHER" id="PTHR31423:SF3">
    <property type="entry name" value="PROLYL-TRNA SYNTHETASE ASSOCIATED DOMAIN-CONTAINING PROTEIN 1-RELATED"/>
    <property type="match status" value="1"/>
</dbReference>
<evidence type="ECO:0000259" key="2">
    <source>
        <dbReference type="Pfam" id="PF04073"/>
    </source>
</evidence>
<evidence type="ECO:0000313" key="3">
    <source>
        <dbReference type="EMBL" id="OLY44007.1"/>
    </source>
</evidence>
<evidence type="ECO:0000256" key="1">
    <source>
        <dbReference type="ARBA" id="ARBA00010201"/>
    </source>
</evidence>
<dbReference type="Gene3D" id="3.90.960.10">
    <property type="entry name" value="YbaK/aminoacyl-tRNA synthetase-associated domain"/>
    <property type="match status" value="1"/>
</dbReference>
<organism evidence="3 4">
    <name type="scientific">Bartonella apis</name>
    <dbReference type="NCBI Taxonomy" id="1686310"/>
    <lineage>
        <taxon>Bacteria</taxon>
        <taxon>Pseudomonadati</taxon>
        <taxon>Pseudomonadota</taxon>
        <taxon>Alphaproteobacteria</taxon>
        <taxon>Hyphomicrobiales</taxon>
        <taxon>Bartonellaceae</taxon>
        <taxon>Bartonella</taxon>
    </lineage>
</organism>
<protein>
    <submittedName>
        <fullName evidence="3">Ala-tRNA(Pro) deacylase</fullName>
        <ecNumber evidence="3">3.1.1.-</ecNumber>
    </submittedName>
</protein>
<dbReference type="AlphaFoldDB" id="A0A1R0FAK2"/>
<comment type="similarity">
    <text evidence="1">Belongs to the PRORSD1 family.</text>
</comment>
<evidence type="ECO:0000313" key="4">
    <source>
        <dbReference type="Proteomes" id="UP000187344"/>
    </source>
</evidence>
<dbReference type="Pfam" id="PF04073">
    <property type="entry name" value="tRNA_edit"/>
    <property type="match status" value="1"/>
</dbReference>
<dbReference type="Proteomes" id="UP000187344">
    <property type="component" value="Unassembled WGS sequence"/>
</dbReference>
<dbReference type="InterPro" id="IPR007214">
    <property type="entry name" value="YbaK/aa-tRNA-synth-assoc-dom"/>
</dbReference>
<sequence length="168" mass="18550">MPAGKQELLDFLKTLGIHVKTTTHPAVFTVKDGEDIKQNIAGAHTKNLFLKDKKGHYFLVTLGAHSVVDLKHLHDKIGASGRLSFGSPEKLSEYLGLYPGAVSVFGLINDKENHVTFILDKALYNHPVINCHPMTNEATTSIAREDLVKFVRATNHEPLIIQVSEEEG</sequence>
<dbReference type="PANTHER" id="PTHR31423">
    <property type="entry name" value="YBAK DOMAIN-CONTAINING PROTEIN"/>
    <property type="match status" value="1"/>
</dbReference>
<gene>
    <name evidence="3" type="ORF">PEB0149_014590</name>
</gene>
<accession>A0A1R0FAK2</accession>
<dbReference type="FunFam" id="3.90.960.10:FF:000005">
    <property type="entry name" value="Putative prolyl-tRNA synthetase"/>
    <property type="match status" value="1"/>
</dbReference>
<dbReference type="InterPro" id="IPR036754">
    <property type="entry name" value="YbaK/aa-tRNA-synt-asso_dom_sf"/>
</dbReference>
<name>A0A1R0FAK2_9HYPH</name>
<reference evidence="3 4" key="1">
    <citation type="submission" date="2016-12" db="EMBL/GenBank/DDBJ databases">
        <title>Comparative genomics of Bartonella apis.</title>
        <authorList>
            <person name="Engel P."/>
        </authorList>
    </citation>
    <scope>NUCLEOTIDE SEQUENCE [LARGE SCALE GENOMIC DNA]</scope>
    <source>
        <strain evidence="3 4">PEB0149</strain>
    </source>
</reference>